<dbReference type="Gene3D" id="3.30.1330.120">
    <property type="entry name" value="2-methylcitrate dehydratase PrpD"/>
    <property type="match status" value="1"/>
</dbReference>
<accession>A0A4R5QH95</accession>
<dbReference type="InterPro" id="IPR045337">
    <property type="entry name" value="MmgE_PrpD_C"/>
</dbReference>
<feature type="domain" description="MmgE/PrpD C-terminal" evidence="3">
    <location>
        <begin position="274"/>
        <end position="445"/>
    </location>
</feature>
<dbReference type="InterPro" id="IPR045336">
    <property type="entry name" value="MmgE_PrpD_N"/>
</dbReference>
<evidence type="ECO:0000313" key="5">
    <source>
        <dbReference type="Proteomes" id="UP000295096"/>
    </source>
</evidence>
<dbReference type="GO" id="GO:0016829">
    <property type="term" value="F:lyase activity"/>
    <property type="evidence" value="ECO:0007669"/>
    <property type="project" value="InterPro"/>
</dbReference>
<reference evidence="4 5" key="1">
    <citation type="journal article" date="2016" name="J. Microbiol.">
        <title>Dankookia rubra gen. nov., sp. nov., an alphaproteobacterium isolated from sediment of a shallow stream.</title>
        <authorList>
            <person name="Kim W.H."/>
            <person name="Kim D.H."/>
            <person name="Kang K."/>
            <person name="Ahn T.Y."/>
        </authorList>
    </citation>
    <scope>NUCLEOTIDE SEQUENCE [LARGE SCALE GENOMIC DNA]</scope>
    <source>
        <strain evidence="4 5">JCM30602</strain>
    </source>
</reference>
<protein>
    <submittedName>
        <fullName evidence="4">MmgE/PrpD family protein</fullName>
    </submittedName>
</protein>
<organism evidence="4 5">
    <name type="scientific">Dankookia rubra</name>
    <dbReference type="NCBI Taxonomy" id="1442381"/>
    <lineage>
        <taxon>Bacteria</taxon>
        <taxon>Pseudomonadati</taxon>
        <taxon>Pseudomonadota</taxon>
        <taxon>Alphaproteobacteria</taxon>
        <taxon>Acetobacterales</taxon>
        <taxon>Roseomonadaceae</taxon>
        <taxon>Dankookia</taxon>
    </lineage>
</organism>
<evidence type="ECO:0000259" key="3">
    <source>
        <dbReference type="Pfam" id="PF19305"/>
    </source>
</evidence>
<keyword evidence="5" id="KW-1185">Reference proteome</keyword>
<dbReference type="Pfam" id="PF19305">
    <property type="entry name" value="MmgE_PrpD_C"/>
    <property type="match status" value="1"/>
</dbReference>
<name>A0A4R5QH95_9PROT</name>
<dbReference type="PANTHER" id="PTHR16943:SF8">
    <property type="entry name" value="2-METHYLCITRATE DEHYDRATASE"/>
    <property type="match status" value="1"/>
</dbReference>
<dbReference type="InterPro" id="IPR042183">
    <property type="entry name" value="MmgE/PrpD_sf_1"/>
</dbReference>
<dbReference type="Pfam" id="PF03972">
    <property type="entry name" value="MmgE_PrpD_N"/>
    <property type="match status" value="1"/>
</dbReference>
<evidence type="ECO:0000256" key="1">
    <source>
        <dbReference type="ARBA" id="ARBA00006174"/>
    </source>
</evidence>
<dbReference type="Gene3D" id="1.10.4100.10">
    <property type="entry name" value="2-methylcitrate dehydratase PrpD"/>
    <property type="match status" value="1"/>
</dbReference>
<comment type="caution">
    <text evidence="4">The sequence shown here is derived from an EMBL/GenBank/DDBJ whole genome shotgun (WGS) entry which is preliminary data.</text>
</comment>
<dbReference type="Proteomes" id="UP000295096">
    <property type="component" value="Unassembled WGS sequence"/>
</dbReference>
<gene>
    <name evidence="4" type="ORF">E2C06_09825</name>
</gene>
<dbReference type="InterPro" id="IPR042188">
    <property type="entry name" value="MmgE/PrpD_sf_2"/>
</dbReference>
<sequence length="460" mass="48225">MNPAGHATDIADFAAGLRYDSIPEAVRERARIQILDAVGVGFAANAFPFAAKAMAGIAALGGNGDCRVVGRPERLAVRDAALANGVLMHGLDFDDTHLASIVHASVATLPCALALGEELDADGETLMAAYVAGMEVAIRIGLAARGGFHHAGFHGTGVISHFSSTVVAARLLGLDAAQLVSAQGIAASTASGVQVFLEEGAWTKRFHPGWGAVAGITAATLAKHDFVGPSRPYEGKFGLFQSHLQAHLPDADMGQLSAGLGSDWKLAETAIKPYPVCHFAHGAADAAIGLHEAGLDVDAIRAIRILLPAPTLPIVAEPVAAKARPQTEYAAKFSAPFIVATCLRLGHFGLAELRPEAMADERTLALCALTTCAADPETGYPDFFSGGVELELQDGRRLRHHVRVNSGAGQRQLDRAGALRKYTLAAGMHLTPERARETAEAVLAIDRHPVRKTMLRLGDP</sequence>
<dbReference type="InterPro" id="IPR005656">
    <property type="entry name" value="MmgE_PrpD"/>
</dbReference>
<dbReference type="OrthoDB" id="5415580at2"/>
<dbReference type="SUPFAM" id="SSF103378">
    <property type="entry name" value="2-methylcitrate dehydratase PrpD"/>
    <property type="match status" value="1"/>
</dbReference>
<comment type="similarity">
    <text evidence="1">Belongs to the PrpD family.</text>
</comment>
<proteinExistence type="inferred from homology"/>
<evidence type="ECO:0000259" key="2">
    <source>
        <dbReference type="Pfam" id="PF03972"/>
    </source>
</evidence>
<feature type="domain" description="MmgE/PrpD N-terminal" evidence="2">
    <location>
        <begin position="9"/>
        <end position="246"/>
    </location>
</feature>
<dbReference type="PANTHER" id="PTHR16943">
    <property type="entry name" value="2-METHYLCITRATE DEHYDRATASE-RELATED"/>
    <property type="match status" value="1"/>
</dbReference>
<dbReference type="EMBL" id="SMSJ01000009">
    <property type="protein sequence ID" value="TDH62694.1"/>
    <property type="molecule type" value="Genomic_DNA"/>
</dbReference>
<dbReference type="AlphaFoldDB" id="A0A4R5QH95"/>
<dbReference type="RefSeq" id="WP_133288427.1">
    <property type="nucleotide sequence ID" value="NZ_SMSJ01000009.1"/>
</dbReference>
<dbReference type="InterPro" id="IPR036148">
    <property type="entry name" value="MmgE/PrpD_sf"/>
</dbReference>
<evidence type="ECO:0000313" key="4">
    <source>
        <dbReference type="EMBL" id="TDH62694.1"/>
    </source>
</evidence>